<keyword evidence="1" id="KW-0812">Transmembrane</keyword>
<evidence type="ECO:0000313" key="3">
    <source>
        <dbReference type="Proteomes" id="UP000176494"/>
    </source>
</evidence>
<accession>A0A1G2QAD6</accession>
<keyword evidence="1" id="KW-0472">Membrane</keyword>
<dbReference type="Proteomes" id="UP000176494">
    <property type="component" value="Unassembled WGS sequence"/>
</dbReference>
<name>A0A1G2QAD6_9BACT</name>
<proteinExistence type="predicted"/>
<keyword evidence="1" id="KW-1133">Transmembrane helix</keyword>
<comment type="caution">
    <text evidence="2">The sequence shown here is derived from an EMBL/GenBank/DDBJ whole genome shotgun (WGS) entry which is preliminary data.</text>
</comment>
<dbReference type="AlphaFoldDB" id="A0A1G2QAD6"/>
<feature type="transmembrane region" description="Helical" evidence="1">
    <location>
        <begin position="21"/>
        <end position="46"/>
    </location>
</feature>
<dbReference type="EMBL" id="MHTG01000026">
    <property type="protein sequence ID" value="OHA56911.1"/>
    <property type="molecule type" value="Genomic_DNA"/>
</dbReference>
<dbReference type="NCBIfam" id="NF041539">
    <property type="entry name" value="choice_anch_R"/>
    <property type="match status" value="1"/>
</dbReference>
<sequence>MTINRQLNSRPARPTSRSGGQAMIAAVFLSVIISSVFVLGLGGPVYRSVKSARQSFDSKQSWFAAESGVEDVVYRLRNGVEVGSQEELSVAGSQASVVITDVPGGKEIESVGELDSLIRKTTAAVKVGQGAAFHYGVQAGAGGFTLNNNAGVNGSVYANGVIEGENGAFVTGSAISASAAALTADQANNQPASPDQEIIFRDTAGTQDIAQSFKLAGTEPLNKAKFYLKKTGNPGSATVKIVSNVNGEPGTNTLTSGTLSSSQVTNVYNWVEVVFESAPALEANTTYWLVIDSGSNSANHYYQIGSGNAYSHGQTKIGSLGGSWGNTSPPGLDLYFEIYLGGQTGLIDNIDVGTAGEGDAWAYEVNNSTVVGGLYCQIGSSNNQACDTSRVDPSPVPFPISDGNIAVWKEQAEAGGVTNSDYILNESAGSLGPQKIDGHLTVENNSVLTIAGTVWVTGNFTISNNAQVNLDPGFGPNSAVIVVDGVVNISNNGVFSGSGEASSYLMVLTTSDCPASSSCNGADAIHVSNNAGTVILNAQKGTISFADNSGTKSVTAYKIQMWNNAVVNYDVGLINQNFTNGPSGGFEISSWSETE</sequence>
<gene>
    <name evidence="2" type="ORF">A2114_00385</name>
</gene>
<organism evidence="2 3">
    <name type="scientific">Candidatus Vogelbacteria bacterium GWA1_51_14</name>
    <dbReference type="NCBI Taxonomy" id="1802435"/>
    <lineage>
        <taxon>Bacteria</taxon>
        <taxon>Candidatus Vogeliibacteriota</taxon>
    </lineage>
</organism>
<reference evidence="2 3" key="1">
    <citation type="journal article" date="2016" name="Nat. Commun.">
        <title>Thousands of microbial genomes shed light on interconnected biogeochemical processes in an aquifer system.</title>
        <authorList>
            <person name="Anantharaman K."/>
            <person name="Brown C.T."/>
            <person name="Hug L.A."/>
            <person name="Sharon I."/>
            <person name="Castelle C.J."/>
            <person name="Probst A.J."/>
            <person name="Thomas B.C."/>
            <person name="Singh A."/>
            <person name="Wilkins M.J."/>
            <person name="Karaoz U."/>
            <person name="Brodie E.L."/>
            <person name="Williams K.H."/>
            <person name="Hubbard S.S."/>
            <person name="Banfield J.F."/>
        </authorList>
    </citation>
    <scope>NUCLEOTIDE SEQUENCE [LARGE SCALE GENOMIC DNA]</scope>
</reference>
<dbReference type="STRING" id="1802435.A2114_00385"/>
<evidence type="ECO:0000256" key="1">
    <source>
        <dbReference type="SAM" id="Phobius"/>
    </source>
</evidence>
<evidence type="ECO:0008006" key="4">
    <source>
        <dbReference type="Google" id="ProtNLM"/>
    </source>
</evidence>
<evidence type="ECO:0000313" key="2">
    <source>
        <dbReference type="EMBL" id="OHA56911.1"/>
    </source>
</evidence>
<protein>
    <recommendedName>
        <fullName evidence="4">Type 4 fimbrial biogenesis protein PilX N-terminal domain-containing protein</fullName>
    </recommendedName>
</protein>